<comment type="caution">
    <text evidence="5">The sequence shown here is derived from an EMBL/GenBank/DDBJ whole genome shotgun (WGS) entry which is preliminary data.</text>
</comment>
<evidence type="ECO:0000313" key="6">
    <source>
        <dbReference type="Proteomes" id="UP000663836"/>
    </source>
</evidence>
<name>A0A820LP50_9BILA</name>
<evidence type="ECO:0000256" key="2">
    <source>
        <dbReference type="ARBA" id="ARBA00022679"/>
    </source>
</evidence>
<dbReference type="InterPro" id="IPR043129">
    <property type="entry name" value="ATPase_NBD"/>
</dbReference>
<evidence type="ECO:0000256" key="1">
    <source>
        <dbReference type="ARBA" id="ARBA00009156"/>
    </source>
</evidence>
<dbReference type="AlphaFoldDB" id="A0A820LP50"/>
<dbReference type="Proteomes" id="UP000663836">
    <property type="component" value="Unassembled WGS sequence"/>
</dbReference>
<dbReference type="GO" id="GO:0005739">
    <property type="term" value="C:mitochondrion"/>
    <property type="evidence" value="ECO:0007669"/>
    <property type="project" value="TreeGrafter"/>
</dbReference>
<dbReference type="PANTHER" id="PTHR10196:SF69">
    <property type="entry name" value="GLYCEROL KINASE"/>
    <property type="match status" value="1"/>
</dbReference>
<comment type="similarity">
    <text evidence="1">Belongs to the FGGY kinase family.</text>
</comment>
<accession>A0A820LP50</accession>
<gene>
    <name evidence="5" type="ORF">JBS370_LOCUS42222</name>
</gene>
<reference evidence="5" key="1">
    <citation type="submission" date="2021-02" db="EMBL/GenBank/DDBJ databases">
        <authorList>
            <person name="Nowell W R."/>
        </authorList>
    </citation>
    <scope>NUCLEOTIDE SEQUENCE</scope>
</reference>
<evidence type="ECO:0000256" key="3">
    <source>
        <dbReference type="ARBA" id="ARBA00022777"/>
    </source>
</evidence>
<dbReference type="EMBL" id="CAJOBD010053933">
    <property type="protein sequence ID" value="CAF4360656.1"/>
    <property type="molecule type" value="Genomic_DNA"/>
</dbReference>
<dbReference type="GO" id="GO:0006071">
    <property type="term" value="P:glycerol metabolic process"/>
    <property type="evidence" value="ECO:0007669"/>
    <property type="project" value="TreeGrafter"/>
</dbReference>
<dbReference type="Pfam" id="PF00370">
    <property type="entry name" value="FGGY_N"/>
    <property type="match status" value="1"/>
</dbReference>
<dbReference type="InterPro" id="IPR018484">
    <property type="entry name" value="FGGY_N"/>
</dbReference>
<feature type="domain" description="Carbohydrate kinase FGGY N-terminal" evidence="4">
    <location>
        <begin position="14"/>
        <end position="74"/>
    </location>
</feature>
<dbReference type="GO" id="GO:0046167">
    <property type="term" value="P:glycerol-3-phosphate biosynthetic process"/>
    <property type="evidence" value="ECO:0007669"/>
    <property type="project" value="TreeGrafter"/>
</dbReference>
<sequence>MTKKKSDSSTKTLVGAIDQGTSSSRFLIFNATNLELITYHQDSIKISTPNPGWVEQDQNEILEKTILCMEKAVEK</sequence>
<proteinExistence type="inferred from homology"/>
<protein>
    <recommendedName>
        <fullName evidence="4">Carbohydrate kinase FGGY N-terminal domain-containing protein</fullName>
    </recommendedName>
</protein>
<keyword evidence="3" id="KW-0418">Kinase</keyword>
<keyword evidence="2" id="KW-0808">Transferase</keyword>
<evidence type="ECO:0000313" key="5">
    <source>
        <dbReference type="EMBL" id="CAF4360656.1"/>
    </source>
</evidence>
<dbReference type="GO" id="GO:0006641">
    <property type="term" value="P:triglyceride metabolic process"/>
    <property type="evidence" value="ECO:0007669"/>
    <property type="project" value="TreeGrafter"/>
</dbReference>
<organism evidence="5 6">
    <name type="scientific">Rotaria sordida</name>
    <dbReference type="NCBI Taxonomy" id="392033"/>
    <lineage>
        <taxon>Eukaryota</taxon>
        <taxon>Metazoa</taxon>
        <taxon>Spiralia</taxon>
        <taxon>Gnathifera</taxon>
        <taxon>Rotifera</taxon>
        <taxon>Eurotatoria</taxon>
        <taxon>Bdelloidea</taxon>
        <taxon>Philodinida</taxon>
        <taxon>Philodinidae</taxon>
        <taxon>Rotaria</taxon>
    </lineage>
</organism>
<dbReference type="Gene3D" id="3.30.420.40">
    <property type="match status" value="1"/>
</dbReference>
<dbReference type="PANTHER" id="PTHR10196">
    <property type="entry name" value="SUGAR KINASE"/>
    <property type="match status" value="1"/>
</dbReference>
<dbReference type="SUPFAM" id="SSF53067">
    <property type="entry name" value="Actin-like ATPase domain"/>
    <property type="match status" value="1"/>
</dbReference>
<evidence type="ECO:0000259" key="4">
    <source>
        <dbReference type="Pfam" id="PF00370"/>
    </source>
</evidence>
<feature type="non-terminal residue" evidence="5">
    <location>
        <position position="75"/>
    </location>
</feature>
<dbReference type="GO" id="GO:0004370">
    <property type="term" value="F:glycerol kinase activity"/>
    <property type="evidence" value="ECO:0007669"/>
    <property type="project" value="TreeGrafter"/>
</dbReference>